<dbReference type="OrthoDB" id="72425at2759"/>
<feature type="region of interest" description="Disordered" evidence="1">
    <location>
        <begin position="322"/>
        <end position="344"/>
    </location>
</feature>
<dbReference type="SUPFAM" id="SSF57903">
    <property type="entry name" value="FYVE/PHD zinc finger"/>
    <property type="match status" value="1"/>
</dbReference>
<dbReference type="GeneID" id="19955074"/>
<evidence type="ECO:0008006" key="4">
    <source>
        <dbReference type="Google" id="ProtNLM"/>
    </source>
</evidence>
<sequence length="495" mass="54965">MASVPPRFFHCPPLHTAQREAYVQLALAASQDTLLNALHMQRARAAKVCTSKATGATARICRGRDRVDPSVPGAVASTQLHGCRLDDVVAFFDFDQLPQRRAFGVVNGQTLYTLIERSEAQPMHYVGLHWVACASPLVGVAPRDYCVLEYQDAFVYFDEASGKERRGWLRMLHSIPSPSCPSLRSSHGLVRAELFRSGHVFIETDTPGVLDYHNVLCAKYHGSLPQFLAANTMVSQVSQVLQLQEQLTPSASSVFVKAKRAHCHRCSVKFSSLFQRSRTCDYCVEVYCRRCCRVRGDDYICAACEAPQFTLSRAERSVKVRPSLRATQATDRSTQSSLAGDVAFSDPTPDDAACVIEGTFTFIASSRSLVVQQEIALLEVQPKHPVPPIERKRTFSDGAVPLLQHPQRDSTQTSSTKKKLYVLYEDPLRPLEPSALDETLGTARLALQSQRSNQLYSILRSKYDAPDGNEHRKKVIERLCVDLLRPNEAAPTASV</sequence>
<keyword evidence="3" id="KW-1185">Reference proteome</keyword>
<evidence type="ECO:0000256" key="1">
    <source>
        <dbReference type="SAM" id="MobiDB-lite"/>
    </source>
</evidence>
<dbReference type="EMBL" id="JH767201">
    <property type="protein sequence ID" value="EQC27926.1"/>
    <property type="molecule type" value="Genomic_DNA"/>
</dbReference>
<accession>T0Q092</accession>
<feature type="compositionally biased region" description="Polar residues" evidence="1">
    <location>
        <begin position="325"/>
        <end position="338"/>
    </location>
</feature>
<evidence type="ECO:0000313" key="3">
    <source>
        <dbReference type="Proteomes" id="UP000030762"/>
    </source>
</evidence>
<dbReference type="InterPro" id="IPR052727">
    <property type="entry name" value="Rab4/Rab5_effector"/>
</dbReference>
<dbReference type="PANTHER" id="PTHR13510:SF44">
    <property type="entry name" value="RABENOSYN-5"/>
    <property type="match status" value="1"/>
</dbReference>
<evidence type="ECO:0000313" key="2">
    <source>
        <dbReference type="EMBL" id="EQC27926.1"/>
    </source>
</evidence>
<dbReference type="InterPro" id="IPR011011">
    <property type="entry name" value="Znf_FYVE_PHD"/>
</dbReference>
<dbReference type="Gene3D" id="3.30.530.20">
    <property type="match status" value="1"/>
</dbReference>
<dbReference type="VEuPathDB" id="FungiDB:SDRG_14347"/>
<reference evidence="2 3" key="1">
    <citation type="submission" date="2012-04" db="EMBL/GenBank/DDBJ databases">
        <title>The Genome Sequence of Saprolegnia declina VS20.</title>
        <authorList>
            <consortium name="The Broad Institute Genome Sequencing Platform"/>
            <person name="Russ C."/>
            <person name="Nusbaum C."/>
            <person name="Tyler B."/>
            <person name="van West P."/>
            <person name="Dieguez-Uribeondo J."/>
            <person name="de Bruijn I."/>
            <person name="Tripathy S."/>
            <person name="Jiang R."/>
            <person name="Young S.K."/>
            <person name="Zeng Q."/>
            <person name="Gargeya S."/>
            <person name="Fitzgerald M."/>
            <person name="Haas B."/>
            <person name="Abouelleil A."/>
            <person name="Alvarado L."/>
            <person name="Arachchi H.M."/>
            <person name="Berlin A."/>
            <person name="Chapman S.B."/>
            <person name="Goldberg J."/>
            <person name="Griggs A."/>
            <person name="Gujja S."/>
            <person name="Hansen M."/>
            <person name="Howarth C."/>
            <person name="Imamovic A."/>
            <person name="Larimer J."/>
            <person name="McCowen C."/>
            <person name="Montmayeur A."/>
            <person name="Murphy C."/>
            <person name="Neiman D."/>
            <person name="Pearson M."/>
            <person name="Priest M."/>
            <person name="Roberts A."/>
            <person name="Saif S."/>
            <person name="Shea T."/>
            <person name="Sisk P."/>
            <person name="Sykes S."/>
            <person name="Wortman J."/>
            <person name="Nusbaum C."/>
            <person name="Birren B."/>
        </authorList>
    </citation>
    <scope>NUCLEOTIDE SEQUENCE [LARGE SCALE GENOMIC DNA]</scope>
    <source>
        <strain evidence="2 3">VS20</strain>
    </source>
</reference>
<dbReference type="AlphaFoldDB" id="T0Q092"/>
<proteinExistence type="predicted"/>
<dbReference type="SUPFAM" id="SSF55961">
    <property type="entry name" value="Bet v1-like"/>
    <property type="match status" value="1"/>
</dbReference>
<gene>
    <name evidence="2" type="ORF">SDRG_14347</name>
</gene>
<dbReference type="PANTHER" id="PTHR13510">
    <property type="entry name" value="FYVE-FINGER-CONTAINING RAB5 EFFECTOR PROTEIN RABENOSYN-5-RELATED"/>
    <property type="match status" value="1"/>
</dbReference>
<dbReference type="RefSeq" id="XP_008618691.1">
    <property type="nucleotide sequence ID" value="XM_008620469.1"/>
</dbReference>
<dbReference type="OMA" id="LHMQRAR"/>
<dbReference type="Proteomes" id="UP000030762">
    <property type="component" value="Unassembled WGS sequence"/>
</dbReference>
<protein>
    <recommendedName>
        <fullName evidence="4">FYVE-type domain-containing protein</fullName>
    </recommendedName>
</protein>
<dbReference type="InParanoid" id="T0Q092"/>
<dbReference type="InterPro" id="IPR023393">
    <property type="entry name" value="START-like_dom_sf"/>
</dbReference>
<organism evidence="2 3">
    <name type="scientific">Saprolegnia diclina (strain VS20)</name>
    <dbReference type="NCBI Taxonomy" id="1156394"/>
    <lineage>
        <taxon>Eukaryota</taxon>
        <taxon>Sar</taxon>
        <taxon>Stramenopiles</taxon>
        <taxon>Oomycota</taxon>
        <taxon>Saprolegniomycetes</taxon>
        <taxon>Saprolegniales</taxon>
        <taxon>Saprolegniaceae</taxon>
        <taxon>Saprolegnia</taxon>
    </lineage>
</organism>
<name>T0Q092_SAPDV</name>
<dbReference type="eggNOG" id="ENOG502QPNE">
    <property type="taxonomic scope" value="Eukaryota"/>
</dbReference>